<reference evidence="1 2" key="1">
    <citation type="journal article" date="2019" name="Commun. Biol.">
        <title>The bagworm genome reveals a unique fibroin gene that provides high tensile strength.</title>
        <authorList>
            <person name="Kono N."/>
            <person name="Nakamura H."/>
            <person name="Ohtoshi R."/>
            <person name="Tomita M."/>
            <person name="Numata K."/>
            <person name="Arakawa K."/>
        </authorList>
    </citation>
    <scope>NUCLEOTIDE SEQUENCE [LARGE SCALE GENOMIC DNA]</scope>
</reference>
<organism evidence="1 2">
    <name type="scientific">Eumeta variegata</name>
    <name type="common">Bagworm moth</name>
    <name type="synonym">Eumeta japonica</name>
    <dbReference type="NCBI Taxonomy" id="151549"/>
    <lineage>
        <taxon>Eukaryota</taxon>
        <taxon>Metazoa</taxon>
        <taxon>Ecdysozoa</taxon>
        <taxon>Arthropoda</taxon>
        <taxon>Hexapoda</taxon>
        <taxon>Insecta</taxon>
        <taxon>Pterygota</taxon>
        <taxon>Neoptera</taxon>
        <taxon>Endopterygota</taxon>
        <taxon>Lepidoptera</taxon>
        <taxon>Glossata</taxon>
        <taxon>Ditrysia</taxon>
        <taxon>Tineoidea</taxon>
        <taxon>Psychidae</taxon>
        <taxon>Oiketicinae</taxon>
        <taxon>Eumeta</taxon>
    </lineage>
</organism>
<dbReference type="Proteomes" id="UP000299102">
    <property type="component" value="Unassembled WGS sequence"/>
</dbReference>
<accession>A0A4C1S9M6</accession>
<dbReference type="EMBL" id="BGZK01006451">
    <property type="protein sequence ID" value="GBO98854.1"/>
    <property type="molecule type" value="Genomic_DNA"/>
</dbReference>
<name>A0A4C1S9M6_EUMVA</name>
<evidence type="ECO:0000313" key="1">
    <source>
        <dbReference type="EMBL" id="GBO98854.1"/>
    </source>
</evidence>
<comment type="caution">
    <text evidence="1">The sequence shown here is derived from an EMBL/GenBank/DDBJ whole genome shotgun (WGS) entry which is preliminary data.</text>
</comment>
<proteinExistence type="predicted"/>
<sequence>MTHHLCHHYYLNQIFGRNASSSSSLNNFSTAPGPSSRNCGHWLKNASTIIAVLLRKVLLFQQSGIQLNHNFILHNAADKMRNNTNNSSSTTRSSNAILDLDTDSSADEFEDASDFNACEEFSLILRQYNPLQDI</sequence>
<keyword evidence="2" id="KW-1185">Reference proteome</keyword>
<dbReference type="AlphaFoldDB" id="A0A4C1S9M6"/>
<gene>
    <name evidence="1" type="ORF">EVAR_73453_1</name>
</gene>
<evidence type="ECO:0000313" key="2">
    <source>
        <dbReference type="Proteomes" id="UP000299102"/>
    </source>
</evidence>
<protein>
    <submittedName>
        <fullName evidence="1">Uncharacterized protein</fullName>
    </submittedName>
</protein>